<dbReference type="InterPro" id="IPR019248">
    <property type="entry name" value="Glucodextran_C"/>
</dbReference>
<feature type="chain" id="PRO_5032579740" description="SHOCT domain-containing protein" evidence="2">
    <location>
        <begin position="33"/>
        <end position="438"/>
    </location>
</feature>
<reference evidence="5" key="1">
    <citation type="submission" date="2020-04" db="EMBL/GenBank/DDBJ databases">
        <title>A desert anoxygenic phototrophic bacterium fixes CO2 using RubisCO under aerobic conditions.</title>
        <authorList>
            <person name="Tang K."/>
        </authorList>
    </citation>
    <scope>NUCLEOTIDE SEQUENCE [LARGE SCALE GENOMIC DNA]</scope>
    <source>
        <strain evidence="5">MIMtkB3</strain>
    </source>
</reference>
<dbReference type="AlphaFoldDB" id="A0A858R4K7"/>
<evidence type="ECO:0000313" key="5">
    <source>
        <dbReference type="EMBL" id="QJE72016.1"/>
    </source>
</evidence>
<evidence type="ECO:0000259" key="3">
    <source>
        <dbReference type="Pfam" id="PF09851"/>
    </source>
</evidence>
<dbReference type="Pfam" id="PF09985">
    <property type="entry name" value="Glucodextran_C"/>
    <property type="match status" value="1"/>
</dbReference>
<dbReference type="SUPFAM" id="SSF49344">
    <property type="entry name" value="CBD9-like"/>
    <property type="match status" value="1"/>
</dbReference>
<dbReference type="InterPro" id="IPR018649">
    <property type="entry name" value="SHOCT"/>
</dbReference>
<evidence type="ECO:0000259" key="4">
    <source>
        <dbReference type="Pfam" id="PF09985"/>
    </source>
</evidence>
<dbReference type="Proteomes" id="UP000501891">
    <property type="component" value="Chromosome"/>
</dbReference>
<feature type="signal peptide" evidence="2">
    <location>
        <begin position="1"/>
        <end position="32"/>
    </location>
</feature>
<evidence type="ECO:0000313" key="6">
    <source>
        <dbReference type="Proteomes" id="UP000501891"/>
    </source>
</evidence>
<evidence type="ECO:0000256" key="1">
    <source>
        <dbReference type="SAM" id="Coils"/>
    </source>
</evidence>
<feature type="coiled-coil region" evidence="1">
    <location>
        <begin position="406"/>
        <end position="433"/>
    </location>
</feature>
<dbReference type="KEGG" id="acru:HHL28_01875"/>
<protein>
    <recommendedName>
        <fullName evidence="7">SHOCT domain-containing protein</fullName>
    </recommendedName>
</protein>
<keyword evidence="2" id="KW-0732">Signal</keyword>
<evidence type="ECO:0008006" key="7">
    <source>
        <dbReference type="Google" id="ProtNLM"/>
    </source>
</evidence>
<sequence length="438" mass="46657">MLAPRPRTAARRIAALVASGLLATAVAAPALAQKSVTLFTLTDPRGDDSGAGSLAYPLRPDMQRGDLDLLSLSAEMASGGTWFTATFAQPIRNPADAVGTTGPEPLDRQARLGFYTFNLDLYIDTDRKPGSGNTAVVPGRGVTVDRRDAWEKAVILTPRPDIARIVMVKNAQRILEEQRRAQTGVVTGQDLSTIEKTVEKTVDQRYFFPTQVQVRNREIRFFVPDQFLGGKANPAWAYTGIVTGAAVEQTQSALDLPFKTDAFSVFMLPVVQGRSELGFGTGGRSDPNQPPVVDVLNGDAALQKRMLEDYDAVSGRLARLVGTVPTGRNQSAWEPWQGATAVAGAGTAGSAPQAPKALALSEREAAAALSGTPLLPAPAADLAAPAPAAPSAVQGLVSPPGERKTVAQRLRELSELRQQNVITEEEYQDARRRILSGV</sequence>
<dbReference type="EMBL" id="CP051775">
    <property type="protein sequence ID" value="QJE72016.1"/>
    <property type="molecule type" value="Genomic_DNA"/>
</dbReference>
<feature type="domain" description="SHOCT" evidence="3">
    <location>
        <begin position="409"/>
        <end position="435"/>
    </location>
</feature>
<proteinExistence type="predicted"/>
<keyword evidence="6" id="KW-1185">Reference proteome</keyword>
<feature type="domain" description="Glucodextranase-like C-terminal" evidence="4">
    <location>
        <begin position="39"/>
        <end position="321"/>
    </location>
</feature>
<evidence type="ECO:0000256" key="2">
    <source>
        <dbReference type="SAM" id="SignalP"/>
    </source>
</evidence>
<keyword evidence="1" id="KW-0175">Coiled coil</keyword>
<name>A0A858R4K7_9PROT</name>
<dbReference type="Pfam" id="PF09851">
    <property type="entry name" value="SHOCT"/>
    <property type="match status" value="1"/>
</dbReference>
<gene>
    <name evidence="5" type="ORF">HHL28_01875</name>
</gene>
<dbReference type="Gene3D" id="2.60.40.1190">
    <property type="match status" value="1"/>
</dbReference>
<accession>A0A858R4K7</accession>
<organism evidence="5 6">
    <name type="scientific">Aerophototrophica crusticola</name>
    <dbReference type="NCBI Taxonomy" id="1709002"/>
    <lineage>
        <taxon>Bacteria</taxon>
        <taxon>Pseudomonadati</taxon>
        <taxon>Pseudomonadota</taxon>
        <taxon>Alphaproteobacteria</taxon>
        <taxon>Rhodospirillales</taxon>
        <taxon>Rhodospirillaceae</taxon>
        <taxon>Aerophototrophica</taxon>
    </lineage>
</organism>